<dbReference type="Gene3D" id="3.90.1150.10">
    <property type="entry name" value="Aspartate Aminotransferase, domain 1"/>
    <property type="match status" value="1"/>
</dbReference>
<comment type="catalytic activity">
    <reaction evidence="6">
        <text>3-hydroxy-L-kynurenine + H2O = 3-hydroxyanthranilate + L-alanine + H(+)</text>
        <dbReference type="Rhea" id="RHEA:25143"/>
        <dbReference type="ChEBI" id="CHEBI:15377"/>
        <dbReference type="ChEBI" id="CHEBI:15378"/>
        <dbReference type="ChEBI" id="CHEBI:36559"/>
        <dbReference type="ChEBI" id="CHEBI:57972"/>
        <dbReference type="ChEBI" id="CHEBI:58125"/>
        <dbReference type="EC" id="3.7.1.3"/>
    </reaction>
</comment>
<dbReference type="PANTHER" id="PTHR14084">
    <property type="entry name" value="KYNURENINASE"/>
    <property type="match status" value="1"/>
</dbReference>
<dbReference type="Proteomes" id="UP001501222">
    <property type="component" value="Unassembled WGS sequence"/>
</dbReference>
<evidence type="ECO:0000313" key="9">
    <source>
        <dbReference type="Proteomes" id="UP001501222"/>
    </source>
</evidence>
<proteinExistence type="inferred from homology"/>
<evidence type="ECO:0000256" key="6">
    <source>
        <dbReference type="PIRNR" id="PIRNR038800"/>
    </source>
</evidence>
<feature type="binding site" evidence="4">
    <location>
        <position position="168"/>
    </location>
    <ligand>
        <name>pyridoxal 5'-phosphate</name>
        <dbReference type="ChEBI" id="CHEBI:597326"/>
    </ligand>
</feature>
<keyword evidence="1 4" id="KW-0662">Pyridine nucleotide biosynthesis</keyword>
<feature type="region of interest" description="Disordered" evidence="7">
    <location>
        <begin position="1"/>
        <end position="49"/>
    </location>
</feature>
<evidence type="ECO:0000256" key="3">
    <source>
        <dbReference type="ARBA" id="ARBA00022898"/>
    </source>
</evidence>
<feature type="binding site" evidence="4">
    <location>
        <position position="332"/>
    </location>
    <ligand>
        <name>pyridoxal 5'-phosphate</name>
        <dbReference type="ChEBI" id="CHEBI:597326"/>
    </ligand>
</feature>
<comment type="pathway">
    <text evidence="4 6">Cofactor biosynthesis; NAD(+) biosynthesis; quinolinate from L-kynurenine: step 2/3.</text>
</comment>
<comment type="caution">
    <text evidence="4">Lacks conserved residue(s) required for the propagation of feature annotation.</text>
</comment>
<evidence type="ECO:0000256" key="1">
    <source>
        <dbReference type="ARBA" id="ARBA00022642"/>
    </source>
</evidence>
<dbReference type="InterPro" id="IPR015422">
    <property type="entry name" value="PyrdxlP-dep_Trfase_small"/>
</dbReference>
<comment type="pathway">
    <text evidence="4 6">Amino-acid degradation; L-kynurenine degradation; L-alanine and anthranilate from L-kynurenine: step 1/1.</text>
</comment>
<dbReference type="PANTHER" id="PTHR14084:SF0">
    <property type="entry name" value="KYNURENINASE"/>
    <property type="match status" value="1"/>
</dbReference>
<dbReference type="Pfam" id="PF22580">
    <property type="entry name" value="KYNU_C"/>
    <property type="match status" value="1"/>
</dbReference>
<dbReference type="InterPro" id="IPR015421">
    <property type="entry name" value="PyrdxlP-dep_Trfase_major"/>
</dbReference>
<feature type="binding site" evidence="4">
    <location>
        <position position="302"/>
    </location>
    <ligand>
        <name>pyridoxal 5'-phosphate</name>
        <dbReference type="ChEBI" id="CHEBI:597326"/>
    </ligand>
</feature>
<feature type="compositionally biased region" description="Gly residues" evidence="7">
    <location>
        <begin position="39"/>
        <end position="48"/>
    </location>
</feature>
<evidence type="ECO:0000256" key="7">
    <source>
        <dbReference type="SAM" id="MobiDB-lite"/>
    </source>
</evidence>
<keyword evidence="9" id="KW-1185">Reference proteome</keyword>
<comment type="caution">
    <text evidence="8">The sequence shown here is derived from an EMBL/GenBank/DDBJ whole genome shotgun (WGS) entry which is preliminary data.</text>
</comment>
<dbReference type="PIRSF" id="PIRSF038800">
    <property type="entry name" value="KYNU"/>
    <property type="match status" value="1"/>
</dbReference>
<feature type="binding site" evidence="4">
    <location>
        <position position="360"/>
    </location>
    <ligand>
        <name>pyridoxal 5'-phosphate</name>
        <dbReference type="ChEBI" id="CHEBI:597326"/>
    </ligand>
</feature>
<accession>A0ABP6WCV9</accession>
<dbReference type="EMBL" id="BAABAA010000002">
    <property type="protein sequence ID" value="GAA3548169.1"/>
    <property type="molecule type" value="Genomic_DNA"/>
</dbReference>
<feature type="binding site" evidence="4">
    <location>
        <begin position="195"/>
        <end position="198"/>
    </location>
    <ligand>
        <name>pyridoxal 5'-phosphate</name>
        <dbReference type="ChEBI" id="CHEBI:597326"/>
    </ligand>
</feature>
<comment type="similarity">
    <text evidence="4 6">Belongs to the kynureninase family.</text>
</comment>
<evidence type="ECO:0000313" key="8">
    <source>
        <dbReference type="EMBL" id="GAA3548169.1"/>
    </source>
</evidence>
<keyword evidence="3 4" id="KW-0663">Pyridoxal phosphate</keyword>
<comment type="cofactor">
    <cofactor evidence="4 6">
        <name>pyridoxal 5'-phosphate</name>
        <dbReference type="ChEBI" id="CHEBI:597326"/>
    </cofactor>
</comment>
<feature type="binding site" evidence="4">
    <location>
        <position position="277"/>
    </location>
    <ligand>
        <name>pyridoxal 5'-phosphate</name>
        <dbReference type="ChEBI" id="CHEBI:597326"/>
    </ligand>
</feature>
<protein>
    <recommendedName>
        <fullName evidence="4 5">Kynureninase</fullName>
        <ecNumber evidence="4 5">3.7.1.3</ecNumber>
    </recommendedName>
    <alternativeName>
        <fullName evidence="4">L-kynurenine hydrolase</fullName>
    </alternativeName>
</protein>
<evidence type="ECO:0000256" key="4">
    <source>
        <dbReference type="HAMAP-Rule" id="MF_01970"/>
    </source>
</evidence>
<comment type="subunit">
    <text evidence="4 6">Homodimer.</text>
</comment>
<evidence type="ECO:0000256" key="5">
    <source>
        <dbReference type="NCBIfam" id="TIGR01814"/>
    </source>
</evidence>
<comment type="function">
    <text evidence="4 6">Catalyzes the cleavage of L-kynurenine (L-Kyn) and L-3-hydroxykynurenine (L-3OHKyn) into anthranilic acid (AA) and 3-hydroxyanthranilic acid (3-OHAA), respectively.</text>
</comment>
<reference evidence="9" key="1">
    <citation type="journal article" date="2019" name="Int. J. Syst. Evol. Microbiol.">
        <title>The Global Catalogue of Microorganisms (GCM) 10K type strain sequencing project: providing services to taxonomists for standard genome sequencing and annotation.</title>
        <authorList>
            <consortium name="The Broad Institute Genomics Platform"/>
            <consortium name="The Broad Institute Genome Sequencing Center for Infectious Disease"/>
            <person name="Wu L."/>
            <person name="Ma J."/>
        </authorList>
    </citation>
    <scope>NUCLEOTIDE SEQUENCE [LARGE SCALE GENOMIC DNA]</scope>
    <source>
        <strain evidence="9">JCM 16928</strain>
    </source>
</reference>
<comment type="catalytic activity">
    <reaction evidence="4 6">
        <text>L-kynurenine + H2O = anthranilate + L-alanine + H(+)</text>
        <dbReference type="Rhea" id="RHEA:16813"/>
        <dbReference type="ChEBI" id="CHEBI:15377"/>
        <dbReference type="ChEBI" id="CHEBI:15378"/>
        <dbReference type="ChEBI" id="CHEBI:16567"/>
        <dbReference type="ChEBI" id="CHEBI:57959"/>
        <dbReference type="ChEBI" id="CHEBI:57972"/>
        <dbReference type="EC" id="3.7.1.3"/>
    </reaction>
</comment>
<sequence length="485" mass="52070">MSPDKLTPDEDQPGPLESDSEKADSAGSQSVGSDSAGPDGPGSDGVGLGSVKRGWVRPGWIVDPGEAEAAALALDEGDPGWRELFDVPPVHSGGYPEVAYFAGNSLGLRPKATRVELLEDLDSWGRWGVDGHHDADRPWLPYHALLTEPAARLVGALPAETVVMNSLTVNLHLLMVSFYRPTADRFKIVIEDAAFPSDSYAVRSQAAFHGYSPDAAVVRLRPRDGEDVLRTPDVIEAIGPDVALVLLGGVNYLTGELMDIPAITAAGHAAGAVVGWDLAHAVGNVPLSLHEWDVDFAAWCSYKYLNSGPGALAGAFVHERHLDAGLPRFEGWWSTEEASRFEMAPESRPPASADAWQVSNPPIFSMSPVRTSLEIFDKVGISVLRERSLRLTAYLEKLLAGITATRPLTVITPTDPLRRGAQLSLRIGGGLRAGALSETLRFEHGVIADAREPDVLRLAPVPLYSLYHDCWRAVEALAEAVPENA</sequence>
<dbReference type="HAMAP" id="MF_01970">
    <property type="entry name" value="Kynureninase"/>
    <property type="match status" value="1"/>
</dbReference>
<keyword evidence="2 4" id="KW-0378">Hydrolase</keyword>
<evidence type="ECO:0000256" key="2">
    <source>
        <dbReference type="ARBA" id="ARBA00022801"/>
    </source>
</evidence>
<feature type="binding site" evidence="4">
    <location>
        <position position="167"/>
    </location>
    <ligand>
        <name>pyridoxal 5'-phosphate</name>
        <dbReference type="ChEBI" id="CHEBI:597326"/>
    </ligand>
</feature>
<gene>
    <name evidence="4 8" type="primary">kynU</name>
    <name evidence="8" type="ORF">GCM10022235_14740</name>
</gene>
<dbReference type="SUPFAM" id="SSF53383">
    <property type="entry name" value="PLP-dependent transferases"/>
    <property type="match status" value="1"/>
</dbReference>
<dbReference type="EC" id="3.7.1.3" evidence="4 5"/>
<dbReference type="NCBIfam" id="TIGR01814">
    <property type="entry name" value="kynureninase"/>
    <property type="match status" value="1"/>
</dbReference>
<feature type="modified residue" description="N6-(pyridoxal phosphate)lysine" evidence="4">
    <location>
        <position position="303"/>
    </location>
</feature>
<dbReference type="Gene3D" id="3.40.640.10">
    <property type="entry name" value="Type I PLP-dependent aspartate aminotransferase-like (Major domain)"/>
    <property type="match status" value="1"/>
</dbReference>
<dbReference type="RefSeq" id="WP_344838720.1">
    <property type="nucleotide sequence ID" value="NZ_BAABAA010000002.1"/>
</dbReference>
<dbReference type="InterPro" id="IPR015424">
    <property type="entry name" value="PyrdxlP-dep_Trfase"/>
</dbReference>
<dbReference type="InterPro" id="IPR010111">
    <property type="entry name" value="Kynureninase"/>
</dbReference>
<name>A0ABP6WCV9_9ACTN</name>
<organism evidence="8 9">
    <name type="scientific">Kribbella ginsengisoli</name>
    <dbReference type="NCBI Taxonomy" id="363865"/>
    <lineage>
        <taxon>Bacteria</taxon>
        <taxon>Bacillati</taxon>
        <taxon>Actinomycetota</taxon>
        <taxon>Actinomycetes</taxon>
        <taxon>Propionibacteriales</taxon>
        <taxon>Kribbellaceae</taxon>
        <taxon>Kribbella</taxon>
    </lineage>
</organism>
<feature type="binding site" evidence="4">
    <location>
        <position position="280"/>
    </location>
    <ligand>
        <name>pyridoxal 5'-phosphate</name>
        <dbReference type="ChEBI" id="CHEBI:597326"/>
    </ligand>
</feature>